<evidence type="ECO:0000256" key="19">
    <source>
        <dbReference type="SAM" id="MobiDB-lite"/>
    </source>
</evidence>
<feature type="binding site" evidence="18">
    <location>
        <begin position="140"/>
        <end position="141"/>
    </location>
    <ligand>
        <name>UDP-N-acetyl-alpha-D-glucosamine</name>
        <dbReference type="ChEBI" id="CHEBI:57705"/>
    </ligand>
</feature>
<keyword evidence="5 18" id="KW-0808">Transferase</keyword>
<dbReference type="EC" id="2.3.1.157" evidence="18"/>
<keyword evidence="10 18" id="KW-0133">Cell shape</keyword>
<dbReference type="GO" id="GO:0019134">
    <property type="term" value="F:glucosamine-1-phosphate N-acetyltransferase activity"/>
    <property type="evidence" value="ECO:0007669"/>
    <property type="project" value="UniProtKB-UniRule"/>
</dbReference>
<feature type="binding site" evidence="18">
    <location>
        <position position="352"/>
    </location>
    <ligand>
        <name>UDP-N-acetyl-alpha-D-glucosamine</name>
        <dbReference type="ChEBI" id="CHEBI:57705"/>
    </ligand>
</feature>
<feature type="binding site" evidence="18">
    <location>
        <position position="21"/>
    </location>
    <ligand>
        <name>UDP-N-acetyl-alpha-D-glucosamine</name>
        <dbReference type="ChEBI" id="CHEBI:57705"/>
    </ligand>
</feature>
<evidence type="ECO:0000256" key="8">
    <source>
        <dbReference type="ARBA" id="ARBA00022737"/>
    </source>
</evidence>
<dbReference type="GO" id="GO:0009245">
    <property type="term" value="P:lipid A biosynthetic process"/>
    <property type="evidence" value="ECO:0007669"/>
    <property type="project" value="UniProtKB-UniRule"/>
</dbReference>
<evidence type="ECO:0000256" key="17">
    <source>
        <dbReference type="ARBA" id="ARBA00049628"/>
    </source>
</evidence>
<dbReference type="RefSeq" id="WP_034573307.1">
    <property type="nucleotide sequence ID" value="NZ_JRMP02000016.1"/>
</dbReference>
<comment type="catalytic activity">
    <reaction evidence="16 18">
        <text>N-acetyl-alpha-D-glucosamine 1-phosphate + UTP + H(+) = UDP-N-acetyl-alpha-D-glucosamine + diphosphate</text>
        <dbReference type="Rhea" id="RHEA:13509"/>
        <dbReference type="ChEBI" id="CHEBI:15378"/>
        <dbReference type="ChEBI" id="CHEBI:33019"/>
        <dbReference type="ChEBI" id="CHEBI:46398"/>
        <dbReference type="ChEBI" id="CHEBI:57705"/>
        <dbReference type="ChEBI" id="CHEBI:57776"/>
        <dbReference type="EC" id="2.7.7.23"/>
    </reaction>
</comment>
<evidence type="ECO:0000256" key="1">
    <source>
        <dbReference type="ARBA" id="ARBA00004496"/>
    </source>
</evidence>
<protein>
    <recommendedName>
        <fullName evidence="18">Bifunctional protein GlmU</fullName>
    </recommendedName>
    <domain>
        <recommendedName>
            <fullName evidence="18">UDP-N-acetylglucosamine pyrophosphorylase</fullName>
            <ecNumber evidence="18">2.7.7.23</ecNumber>
        </recommendedName>
        <alternativeName>
            <fullName evidence="18">N-acetylglucosamine-1-phosphate uridyltransferase</fullName>
        </alternativeName>
    </domain>
    <domain>
        <recommendedName>
            <fullName evidence="18">Glucosamine-1-phosphate N-acetyltransferase</fullName>
            <ecNumber evidence="18">2.3.1.157</ecNumber>
        </recommendedName>
    </domain>
</protein>
<evidence type="ECO:0000256" key="11">
    <source>
        <dbReference type="ARBA" id="ARBA00022984"/>
    </source>
</evidence>
<comment type="similarity">
    <text evidence="3 18">In the N-terminal section; belongs to the N-acetylglucosamine-1-phosphate uridyltransferase family.</text>
</comment>
<accession>A0A4U8T0R4</accession>
<feature type="binding site" evidence="18">
    <location>
        <begin position="506"/>
        <end position="507"/>
    </location>
    <ligand>
        <name>acetyl-CoA</name>
        <dbReference type="ChEBI" id="CHEBI:57288"/>
    </ligand>
</feature>
<dbReference type="Gene3D" id="2.160.10.10">
    <property type="entry name" value="Hexapeptide repeat proteins"/>
    <property type="match status" value="1"/>
</dbReference>
<evidence type="ECO:0000313" key="22">
    <source>
        <dbReference type="Proteomes" id="UP000029714"/>
    </source>
</evidence>
<comment type="catalytic activity">
    <reaction evidence="15 18">
        <text>alpha-D-glucosamine 1-phosphate + acetyl-CoA = N-acetyl-alpha-D-glucosamine 1-phosphate + CoA + H(+)</text>
        <dbReference type="Rhea" id="RHEA:13725"/>
        <dbReference type="ChEBI" id="CHEBI:15378"/>
        <dbReference type="ChEBI" id="CHEBI:57287"/>
        <dbReference type="ChEBI" id="CHEBI:57288"/>
        <dbReference type="ChEBI" id="CHEBI:57776"/>
        <dbReference type="ChEBI" id="CHEBI:58516"/>
        <dbReference type="EC" id="2.3.1.157"/>
    </reaction>
</comment>
<feature type="region of interest" description="N-acetyltransferase" evidence="18">
    <location>
        <begin position="376"/>
        <end position="576"/>
    </location>
</feature>
<dbReference type="InterPro" id="IPR038009">
    <property type="entry name" value="GlmU_C_LbH"/>
</dbReference>
<dbReference type="GO" id="GO:0006048">
    <property type="term" value="P:UDP-N-acetylglucosamine biosynthetic process"/>
    <property type="evidence" value="ECO:0007669"/>
    <property type="project" value="UniProtKB-UniPathway"/>
</dbReference>
<feature type="binding site" evidence="18">
    <location>
        <position position="560"/>
    </location>
    <ligand>
        <name>acetyl-CoA</name>
        <dbReference type="ChEBI" id="CHEBI:57288"/>
    </ligand>
</feature>
<dbReference type="STRING" id="1548018.LS64_11965"/>
<dbReference type="InterPro" id="IPR025877">
    <property type="entry name" value="MobA-like_NTP_Trfase"/>
</dbReference>
<proteinExistence type="inferred from homology"/>
<feature type="binding site" evidence="18">
    <location>
        <begin position="7"/>
        <end position="10"/>
    </location>
    <ligand>
        <name>UDP-N-acetyl-alpha-D-glucosamine</name>
        <dbReference type="ChEBI" id="CHEBI:57705"/>
    </ligand>
</feature>
<feature type="region of interest" description="Linker" evidence="18">
    <location>
        <begin position="355"/>
        <end position="375"/>
    </location>
</feature>
<feature type="binding site" evidence="18">
    <location>
        <position position="525"/>
    </location>
    <ligand>
        <name>acetyl-CoA</name>
        <dbReference type="ChEBI" id="CHEBI:57288"/>
    </ligand>
</feature>
<comment type="subcellular location">
    <subcellularLocation>
        <location evidence="1 18">Cytoplasm</location>
    </subcellularLocation>
</comment>
<comment type="caution">
    <text evidence="21">The sequence shown here is derived from an EMBL/GenBank/DDBJ whole genome shotgun (WGS) entry which is preliminary data.</text>
</comment>
<keyword evidence="4 18" id="KW-0963">Cytoplasm</keyword>
<dbReference type="Pfam" id="PF00132">
    <property type="entry name" value="Hexapep"/>
    <property type="match status" value="1"/>
</dbReference>
<comment type="pathway">
    <text evidence="18">Nucleotide-sugar biosynthesis; UDP-N-acetyl-alpha-D-glucosamine biosynthesis; UDP-N-acetyl-alpha-D-glucosamine from N-acetyl-alpha-D-glucosamine 1-phosphate: step 1/1.</text>
</comment>
<dbReference type="InterPro" id="IPR005882">
    <property type="entry name" value="Bifunctional_GlmU"/>
</dbReference>
<dbReference type="Pfam" id="PF12804">
    <property type="entry name" value="NTP_transf_3"/>
    <property type="match status" value="1"/>
</dbReference>
<dbReference type="Gene3D" id="3.90.550.10">
    <property type="entry name" value="Spore Coat Polysaccharide Biosynthesis Protein SpsA, Chain A"/>
    <property type="match status" value="1"/>
</dbReference>
<comment type="caution">
    <text evidence="18">Lacks conserved residue(s) required for the propagation of feature annotation.</text>
</comment>
<evidence type="ECO:0000256" key="6">
    <source>
        <dbReference type="ARBA" id="ARBA00022695"/>
    </source>
</evidence>
<comment type="similarity">
    <text evidence="2 18">In the C-terminal section; belongs to the transferase hexapeptide repeat family.</text>
</comment>
<dbReference type="SUPFAM" id="SSF53448">
    <property type="entry name" value="Nucleotide-diphospho-sugar transferases"/>
    <property type="match status" value="1"/>
</dbReference>
<dbReference type="UniPathway" id="UPA00973"/>
<feature type="binding site" evidence="18">
    <location>
        <position position="352"/>
    </location>
    <ligand>
        <name>Mg(2+)</name>
        <dbReference type="ChEBI" id="CHEBI:18420"/>
    </ligand>
</feature>
<keyword evidence="9 18" id="KW-0460">Magnesium</keyword>
<feature type="binding site" evidence="18">
    <location>
        <position position="166"/>
    </location>
    <ligand>
        <name>Mg(2+)</name>
        <dbReference type="ChEBI" id="CHEBI:18420"/>
    </ligand>
</feature>
<dbReference type="InterPro" id="IPR011004">
    <property type="entry name" value="Trimer_LpxA-like_sf"/>
</dbReference>
<evidence type="ECO:0000259" key="20">
    <source>
        <dbReference type="Pfam" id="PF12804"/>
    </source>
</evidence>
<feature type="binding site" evidence="18">
    <location>
        <position position="472"/>
    </location>
    <ligand>
        <name>UDP-N-acetyl-alpha-D-glucosamine</name>
        <dbReference type="ChEBI" id="CHEBI:57705"/>
    </ligand>
</feature>
<keyword evidence="8 18" id="KW-0677">Repeat</keyword>
<evidence type="ECO:0000256" key="18">
    <source>
        <dbReference type="HAMAP-Rule" id="MF_01631"/>
    </source>
</evidence>
<evidence type="ECO:0000256" key="15">
    <source>
        <dbReference type="ARBA" id="ARBA00048247"/>
    </source>
</evidence>
<feature type="binding site" evidence="18">
    <location>
        <position position="199"/>
    </location>
    <ligand>
        <name>UDP-N-acetyl-alpha-D-glucosamine</name>
        <dbReference type="ChEBI" id="CHEBI:57705"/>
    </ligand>
</feature>
<keyword evidence="13 18" id="KW-0012">Acyltransferase</keyword>
<dbReference type="CDD" id="cd03353">
    <property type="entry name" value="LbH_GlmU_C"/>
    <property type="match status" value="1"/>
</dbReference>
<evidence type="ECO:0000256" key="16">
    <source>
        <dbReference type="ARBA" id="ARBA00048493"/>
    </source>
</evidence>
<evidence type="ECO:0000256" key="3">
    <source>
        <dbReference type="ARBA" id="ARBA00007947"/>
    </source>
</evidence>
<keyword evidence="22" id="KW-1185">Reference proteome</keyword>
<comment type="pathway">
    <text evidence="18">Nucleotide-sugar biosynthesis; UDP-N-acetyl-alpha-D-glucosamine biosynthesis; N-acetyl-alpha-D-glucosamine 1-phosphate from alpha-D-glucosamine 6-phosphate (route II): step 2/2.</text>
</comment>
<feature type="region of interest" description="Disordered" evidence="19">
    <location>
        <begin position="91"/>
        <end position="120"/>
    </location>
</feature>
<evidence type="ECO:0000256" key="4">
    <source>
        <dbReference type="ARBA" id="ARBA00022490"/>
    </source>
</evidence>
<feature type="binding site" evidence="18">
    <location>
        <position position="543"/>
    </location>
    <ligand>
        <name>acetyl-CoA</name>
        <dbReference type="ChEBI" id="CHEBI:57288"/>
    </ligand>
</feature>
<dbReference type="GO" id="GO:0000902">
    <property type="term" value="P:cell morphogenesis"/>
    <property type="evidence" value="ECO:0007669"/>
    <property type="project" value="UniProtKB-UniRule"/>
</dbReference>
<dbReference type="GO" id="GO:0009252">
    <property type="term" value="P:peptidoglycan biosynthetic process"/>
    <property type="evidence" value="ECO:0007669"/>
    <property type="project" value="UniProtKB-UniRule"/>
</dbReference>
<keyword evidence="11 18" id="KW-0573">Peptidoglycan synthesis</keyword>
<feature type="region of interest" description="Pyrophosphorylase" evidence="18">
    <location>
        <begin position="1"/>
        <end position="354"/>
    </location>
</feature>
<comment type="function">
    <text evidence="17 18">Catalyzes the last two sequential reactions in the de novo biosynthetic pathway for UDP-N-acetylglucosamine (UDP-GlcNAc). The C-terminal domain catalyzes the transfer of acetyl group from acetyl coenzyme A to glucosamine-1-phosphate (GlcN-1-P) to produce N-acetylglucosamine-1-phosphate (GlcNAc-1-P), which is converted into UDP-GlcNAc by the transfer of uridine 5-monophosphate (from uridine 5-triphosphate), a reaction catalyzed by the N-terminal domain.</text>
</comment>
<organism evidence="21 22">
    <name type="scientific">Helicobacter saguini</name>
    <dbReference type="NCBI Taxonomy" id="1548018"/>
    <lineage>
        <taxon>Bacteria</taxon>
        <taxon>Pseudomonadati</taxon>
        <taxon>Campylobacterota</taxon>
        <taxon>Epsilonproteobacteria</taxon>
        <taxon>Campylobacterales</taxon>
        <taxon>Helicobacteraceae</taxon>
        <taxon>Helicobacter</taxon>
    </lineage>
</organism>
<dbReference type="InterPro" id="IPR050065">
    <property type="entry name" value="GlmU-like"/>
</dbReference>
<dbReference type="GO" id="GO:0016020">
    <property type="term" value="C:membrane"/>
    <property type="evidence" value="ECO:0007669"/>
    <property type="project" value="GOC"/>
</dbReference>
<evidence type="ECO:0000256" key="10">
    <source>
        <dbReference type="ARBA" id="ARBA00022960"/>
    </source>
</evidence>
<dbReference type="EMBL" id="JRMP02000016">
    <property type="protein sequence ID" value="TLD92989.1"/>
    <property type="molecule type" value="Genomic_DNA"/>
</dbReference>
<keyword evidence="7 18" id="KW-0479">Metal-binding</keyword>
<evidence type="ECO:0000256" key="14">
    <source>
        <dbReference type="ARBA" id="ARBA00023316"/>
    </source>
</evidence>
<keyword evidence="14 18" id="KW-0961">Cell wall biogenesis/degradation</keyword>
<feature type="binding site" evidence="18">
    <location>
        <position position="275"/>
    </location>
    <ligand>
        <name>UDP-N-acetyl-alpha-D-glucosamine</name>
        <dbReference type="ChEBI" id="CHEBI:57705"/>
    </ligand>
</feature>
<dbReference type="GO" id="GO:0000287">
    <property type="term" value="F:magnesium ion binding"/>
    <property type="evidence" value="ECO:0007669"/>
    <property type="project" value="UniProtKB-UniRule"/>
</dbReference>
<keyword evidence="12 18" id="KW-0511">Multifunctional enzyme</keyword>
<dbReference type="InterPro" id="IPR029044">
    <property type="entry name" value="Nucleotide-diphossugar_trans"/>
</dbReference>
<dbReference type="GO" id="GO:0003977">
    <property type="term" value="F:UDP-N-acetylglucosamine diphosphorylase activity"/>
    <property type="evidence" value="ECO:0007669"/>
    <property type="project" value="UniProtKB-UniRule"/>
</dbReference>
<evidence type="ECO:0000256" key="7">
    <source>
        <dbReference type="ARBA" id="ARBA00022723"/>
    </source>
</evidence>
<dbReference type="OrthoDB" id="9775031at2"/>
<dbReference type="GO" id="GO:0005737">
    <property type="term" value="C:cytoplasm"/>
    <property type="evidence" value="ECO:0007669"/>
    <property type="project" value="UniProtKB-SubCell"/>
</dbReference>
<dbReference type="PROSITE" id="PS00101">
    <property type="entry name" value="HEXAPEP_TRANSFERASES"/>
    <property type="match status" value="1"/>
</dbReference>
<evidence type="ECO:0000256" key="13">
    <source>
        <dbReference type="ARBA" id="ARBA00023315"/>
    </source>
</evidence>
<dbReference type="GO" id="GO:0008360">
    <property type="term" value="P:regulation of cell shape"/>
    <property type="evidence" value="ECO:0007669"/>
    <property type="project" value="UniProtKB-KW"/>
</dbReference>
<dbReference type="PANTHER" id="PTHR43584:SF3">
    <property type="entry name" value="BIFUNCTIONAL PROTEIN GLMU"/>
    <property type="match status" value="1"/>
</dbReference>
<sequence length="576" mass="63818">MLSIVILAAGFGTRMKSNTPKVLHKICGKAMIEYVIDTSLELSSDIHIVLFNQKERVMEHIKSVYSQKCLDSKSQDGFKNIESGLQDSKILRKSNEKNSKKDSKKLGNLESNLDSKSQENSKKVLDSITFHTQLHEKYPGTGGALMQDSKQLLNLKGEKILILSGDTPLVCTGDLKPLIDNNADINIATFITQNPSGYGRIVRENREFIESKMQDSKHNIESKNQDFNKNKRVDSNDFIESKDLSPTHRPIDEKIIGIIEEKDCNDEEKKINEVNGGIYCFKKHILESNLPKLENNNKQGEFYLTDIITLALKSSSLDSKNRTQSCKKSSKNPNFLTIKTHILNENTLQGVNTKAHLAKAQDIMLNRLRQKAMENGVIMDIPATIYLDSMVEFRGECVLQNGVRICGQSVIENSEIRANAVVISSVIESSVIKENSSVENSKIKKSDVGPNAHIRPNCTIKNTHIGNFVECKNAILDGVKAGHLSYLGDCEIGAGSNVGAGTITCNYDGVKKHKTIIGRDVFIGSDTQLIAPVNVGDSVLIAAGSTITRDIESGSLAISRVEQKNIKNGFFRFFKK</sequence>
<evidence type="ECO:0000256" key="5">
    <source>
        <dbReference type="ARBA" id="ARBA00022679"/>
    </source>
</evidence>
<dbReference type="GO" id="GO:0071555">
    <property type="term" value="P:cell wall organization"/>
    <property type="evidence" value="ECO:0007669"/>
    <property type="project" value="UniProtKB-KW"/>
</dbReference>
<feature type="binding site" evidence="18">
    <location>
        <position position="260"/>
    </location>
    <ligand>
        <name>UDP-N-acetyl-alpha-D-glucosamine</name>
        <dbReference type="ChEBI" id="CHEBI:57705"/>
    </ligand>
</feature>
<reference evidence="21 22" key="1">
    <citation type="journal article" date="2014" name="Genome Announc.">
        <title>Draft genome sequences of eight enterohepatic helicobacter species isolated from both laboratory and wild rodents.</title>
        <authorList>
            <person name="Sheh A."/>
            <person name="Shen Z."/>
            <person name="Fox J.G."/>
        </authorList>
    </citation>
    <scope>NUCLEOTIDE SEQUENCE [LARGE SCALE GENOMIC DNA]</scope>
    <source>
        <strain evidence="21 22">MIT 97-6194</strain>
    </source>
</reference>
<dbReference type="AlphaFoldDB" id="A0A4U8T0R4"/>
<dbReference type="UniPathway" id="UPA00113">
    <property type="reaction ID" value="UER00532"/>
</dbReference>
<evidence type="ECO:0000313" key="21">
    <source>
        <dbReference type="EMBL" id="TLD92989.1"/>
    </source>
</evidence>
<feature type="binding site" evidence="18">
    <location>
        <position position="455"/>
    </location>
    <ligand>
        <name>UDP-N-acetyl-alpha-D-glucosamine</name>
        <dbReference type="ChEBI" id="CHEBI:57705"/>
    </ligand>
</feature>
<dbReference type="PANTHER" id="PTHR43584">
    <property type="entry name" value="NUCLEOTIDYL TRANSFERASE"/>
    <property type="match status" value="1"/>
</dbReference>
<comment type="subunit">
    <text evidence="18">Homotrimer.</text>
</comment>
<feature type="active site" description="Proton acceptor" evidence="18">
    <location>
        <position position="483"/>
    </location>
</feature>
<evidence type="ECO:0000256" key="2">
    <source>
        <dbReference type="ARBA" id="ARBA00007707"/>
    </source>
</evidence>
<dbReference type="EC" id="2.7.7.23" evidence="18"/>
<reference evidence="21 22" key="2">
    <citation type="journal article" date="2016" name="Infect. Immun.">
        <title>Helicobacter saguini, a Novel Helicobacter Isolated from Cotton-Top Tamarins with Ulcerative Colitis, Has Proinflammatory Properties and Induces Typhlocolitis and Dysplasia in Gnotobiotic IL-10-/- Mice.</title>
        <authorList>
            <person name="Shen Z."/>
            <person name="Mannion A."/>
            <person name="Whary M.T."/>
            <person name="Muthupalani S."/>
            <person name="Sheh A."/>
            <person name="Feng Y."/>
            <person name="Gong G."/>
            <person name="Vandamme P."/>
            <person name="Holcombe H.R."/>
            <person name="Paster B.J."/>
            <person name="Fox J.G."/>
        </authorList>
    </citation>
    <scope>NUCLEOTIDE SEQUENCE [LARGE SCALE GENOMIC DNA]</scope>
    <source>
        <strain evidence="21 22">MIT 97-6194</strain>
    </source>
</reference>
<dbReference type="SUPFAM" id="SSF51161">
    <property type="entry name" value="Trimeric LpxA-like enzymes"/>
    <property type="match status" value="1"/>
</dbReference>
<feature type="domain" description="MobA-like NTP transferase" evidence="20">
    <location>
        <begin position="5"/>
        <end position="53"/>
    </location>
</feature>
<evidence type="ECO:0000256" key="9">
    <source>
        <dbReference type="ARBA" id="ARBA00022842"/>
    </source>
</evidence>
<gene>
    <name evidence="18 21" type="primary">glmU</name>
    <name evidence="21" type="ORF">LS64_009360</name>
</gene>
<feature type="binding site" evidence="18">
    <location>
        <begin position="164"/>
        <end position="166"/>
    </location>
    <ligand>
        <name>UDP-N-acetyl-alpha-D-glucosamine</name>
        <dbReference type="ChEBI" id="CHEBI:57705"/>
    </ligand>
</feature>
<feature type="binding site" evidence="18">
    <location>
        <position position="486"/>
    </location>
    <ligand>
        <name>UDP-N-acetyl-alpha-D-glucosamine</name>
        <dbReference type="ChEBI" id="CHEBI:57705"/>
    </ligand>
</feature>
<feature type="binding site" evidence="18">
    <location>
        <position position="497"/>
    </location>
    <ligand>
        <name>UDP-N-acetyl-alpha-D-glucosamine</name>
        <dbReference type="ChEBI" id="CHEBI:57705"/>
    </ligand>
</feature>
<evidence type="ECO:0000256" key="12">
    <source>
        <dbReference type="ARBA" id="ARBA00023268"/>
    </source>
</evidence>
<comment type="pathway">
    <text evidence="18">Bacterial outer membrane biogenesis; LPS lipid A biosynthesis.</text>
</comment>
<dbReference type="InterPro" id="IPR018357">
    <property type="entry name" value="Hexapep_transf_CS"/>
</dbReference>
<dbReference type="Proteomes" id="UP000029714">
    <property type="component" value="Unassembled WGS sequence"/>
</dbReference>
<name>A0A4U8T0R4_9HELI</name>
<feature type="binding site" evidence="18">
    <location>
        <position position="500"/>
    </location>
    <ligand>
        <name>acetyl-CoA</name>
        <dbReference type="ChEBI" id="CHEBI:57288"/>
    </ligand>
</feature>
<dbReference type="InterPro" id="IPR001451">
    <property type="entry name" value="Hexapep"/>
</dbReference>
<feature type="compositionally biased region" description="Basic and acidic residues" evidence="19">
    <location>
        <begin position="91"/>
        <end position="107"/>
    </location>
</feature>
<comment type="cofactor">
    <cofactor evidence="18">
        <name>Mg(2+)</name>
        <dbReference type="ChEBI" id="CHEBI:18420"/>
    </cofactor>
    <text evidence="18">Binds 1 Mg(2+) ion per subunit.</text>
</comment>
<dbReference type="HAMAP" id="MF_01631">
    <property type="entry name" value="GlmU"/>
    <property type="match status" value="1"/>
</dbReference>
<keyword evidence="6 18" id="KW-0548">Nucleotidyltransferase</keyword>